<organism evidence="1 2">
    <name type="scientific">Naganishia onofrii</name>
    <dbReference type="NCBI Taxonomy" id="1851511"/>
    <lineage>
        <taxon>Eukaryota</taxon>
        <taxon>Fungi</taxon>
        <taxon>Dikarya</taxon>
        <taxon>Basidiomycota</taxon>
        <taxon>Agaricomycotina</taxon>
        <taxon>Tremellomycetes</taxon>
        <taxon>Filobasidiales</taxon>
        <taxon>Filobasidiaceae</taxon>
        <taxon>Naganishia</taxon>
    </lineage>
</organism>
<dbReference type="Proteomes" id="UP001234202">
    <property type="component" value="Unassembled WGS sequence"/>
</dbReference>
<accession>A0ACC2WXL9</accession>
<dbReference type="EMBL" id="JASBWV010000038">
    <property type="protein sequence ID" value="KAJ9116263.1"/>
    <property type="molecule type" value="Genomic_DNA"/>
</dbReference>
<name>A0ACC2WXL9_9TREE</name>
<sequence length="260" mass="29268">MPDYTLYYHSGSASMIPHWLLLELSHFHGITFDTHSVDFSTGAQKSEEYLAINPKGVVPTLVIHNNNNDGSSSSYTESAALALLLAARHPEAHLAPQDTQSPQYAKYIETMVYLANTVQPSMRDWFYASVDAQSTSEPVIAAIKQMAARRIRSAWDLLDRQLQDQPYLVQNVVDGVWQPTVADFIVVVLARWSRNFEEHAIRWKNLDGLVRRMTSRDSWVALKAKETLDDPDWPLGLGERATPSSCKLLHGEPISSAFRD</sequence>
<gene>
    <name evidence="1" type="ORF">QFC24_006780</name>
</gene>
<comment type="caution">
    <text evidence="1">The sequence shown here is derived from an EMBL/GenBank/DDBJ whole genome shotgun (WGS) entry which is preliminary data.</text>
</comment>
<reference evidence="1" key="1">
    <citation type="submission" date="2023-04" db="EMBL/GenBank/DDBJ databases">
        <title>Draft Genome sequencing of Naganishia species isolated from polar environments using Oxford Nanopore Technology.</title>
        <authorList>
            <person name="Leo P."/>
            <person name="Venkateswaran K."/>
        </authorList>
    </citation>
    <scope>NUCLEOTIDE SEQUENCE</scope>
    <source>
        <strain evidence="1">DBVPG 5303</strain>
    </source>
</reference>
<keyword evidence="2" id="KW-1185">Reference proteome</keyword>
<evidence type="ECO:0000313" key="1">
    <source>
        <dbReference type="EMBL" id="KAJ9116263.1"/>
    </source>
</evidence>
<protein>
    <submittedName>
        <fullName evidence="1">Uncharacterized protein</fullName>
    </submittedName>
</protein>
<evidence type="ECO:0000313" key="2">
    <source>
        <dbReference type="Proteomes" id="UP001234202"/>
    </source>
</evidence>
<proteinExistence type="predicted"/>